<organism evidence="3 4">
    <name type="scientific">Ciona savignyi</name>
    <name type="common">Pacific transparent sea squirt</name>
    <dbReference type="NCBI Taxonomy" id="51511"/>
    <lineage>
        <taxon>Eukaryota</taxon>
        <taxon>Metazoa</taxon>
        <taxon>Chordata</taxon>
        <taxon>Tunicata</taxon>
        <taxon>Ascidiacea</taxon>
        <taxon>Phlebobranchia</taxon>
        <taxon>Cionidae</taxon>
        <taxon>Ciona</taxon>
    </lineage>
</organism>
<dbReference type="HOGENOM" id="CLU_1948083_0_0_1"/>
<accession>H2YGB4</accession>
<keyword evidence="4" id="KW-1185">Reference proteome</keyword>
<dbReference type="Ensembl" id="ENSCSAVT00000004427.1">
    <property type="protein sequence ID" value="ENSCSAVP00000004363.1"/>
    <property type="gene ID" value="ENSCSAVG00000002580.1"/>
</dbReference>
<name>H2YGB4_CIOSA</name>
<keyword evidence="1" id="KW-1133">Transmembrane helix</keyword>
<evidence type="ECO:0000256" key="2">
    <source>
        <dbReference type="SAM" id="SignalP"/>
    </source>
</evidence>
<feature type="chain" id="PRO_5003578592" description="UPAR/Ly6 domain-containing protein" evidence="2">
    <location>
        <begin position="20"/>
        <end position="129"/>
    </location>
</feature>
<protein>
    <recommendedName>
        <fullName evidence="5">UPAR/Ly6 domain-containing protein</fullName>
    </recommendedName>
</protein>
<feature type="transmembrane region" description="Helical" evidence="1">
    <location>
        <begin position="108"/>
        <end position="128"/>
    </location>
</feature>
<evidence type="ECO:0000313" key="4">
    <source>
        <dbReference type="Proteomes" id="UP000007875"/>
    </source>
</evidence>
<evidence type="ECO:0000313" key="3">
    <source>
        <dbReference type="Ensembl" id="ENSCSAVP00000004363.1"/>
    </source>
</evidence>
<reference evidence="4" key="1">
    <citation type="submission" date="2003-08" db="EMBL/GenBank/DDBJ databases">
        <authorList>
            <person name="Birren B."/>
            <person name="Nusbaum C."/>
            <person name="Abebe A."/>
            <person name="Abouelleil A."/>
            <person name="Adekoya E."/>
            <person name="Ait-zahra M."/>
            <person name="Allen N."/>
            <person name="Allen T."/>
            <person name="An P."/>
            <person name="Anderson M."/>
            <person name="Anderson S."/>
            <person name="Arachchi H."/>
            <person name="Armbruster J."/>
            <person name="Bachantsang P."/>
            <person name="Baldwin J."/>
            <person name="Barry A."/>
            <person name="Bayul T."/>
            <person name="Blitshsteyn B."/>
            <person name="Bloom T."/>
            <person name="Blye J."/>
            <person name="Boguslavskiy L."/>
            <person name="Borowsky M."/>
            <person name="Boukhgalter B."/>
            <person name="Brunache A."/>
            <person name="Butler J."/>
            <person name="Calixte N."/>
            <person name="Calvo S."/>
            <person name="Camarata J."/>
            <person name="Campo K."/>
            <person name="Chang J."/>
            <person name="Cheshatsang Y."/>
            <person name="Citroen M."/>
            <person name="Collymore A."/>
            <person name="Considine T."/>
            <person name="Cook A."/>
            <person name="Cooke P."/>
            <person name="Corum B."/>
            <person name="Cuomo C."/>
            <person name="David R."/>
            <person name="Dawoe T."/>
            <person name="Degray S."/>
            <person name="Dodge S."/>
            <person name="Dooley K."/>
            <person name="Dorje P."/>
            <person name="Dorjee K."/>
            <person name="Dorris L."/>
            <person name="Duffey N."/>
            <person name="Dupes A."/>
            <person name="Elkins T."/>
            <person name="Engels R."/>
            <person name="Erickson J."/>
            <person name="Farina A."/>
            <person name="Faro S."/>
            <person name="Ferreira P."/>
            <person name="Fischer H."/>
            <person name="Fitzgerald M."/>
            <person name="Foley K."/>
            <person name="Gage D."/>
            <person name="Galagan J."/>
            <person name="Gearin G."/>
            <person name="Gnerre S."/>
            <person name="Gnirke A."/>
            <person name="Goyette A."/>
            <person name="Graham J."/>
            <person name="Grandbois E."/>
            <person name="Gyaltsen K."/>
            <person name="Hafez N."/>
            <person name="Hagopian D."/>
            <person name="Hagos B."/>
            <person name="Hall J."/>
            <person name="Hatcher B."/>
            <person name="Heller A."/>
            <person name="Higgins H."/>
            <person name="Honan T."/>
            <person name="Horn A."/>
            <person name="Houde N."/>
            <person name="Hughes L."/>
            <person name="Hulme W."/>
            <person name="Husby E."/>
            <person name="Iliev I."/>
            <person name="Jaffe D."/>
            <person name="Jones C."/>
            <person name="Kamal M."/>
            <person name="Kamat A."/>
            <person name="Kamvysselis M."/>
            <person name="Karlsson E."/>
            <person name="Kells C."/>
            <person name="Kieu A."/>
            <person name="Kisner P."/>
            <person name="Kodira C."/>
            <person name="Kulbokas E."/>
            <person name="Labutti K."/>
            <person name="Lama D."/>
            <person name="Landers T."/>
            <person name="Leger J."/>
            <person name="Levine S."/>
            <person name="Lewis D."/>
            <person name="Lewis T."/>
            <person name="Lindblad-toh K."/>
            <person name="Liu X."/>
            <person name="Lokyitsang T."/>
            <person name="Lokyitsang Y."/>
            <person name="Lucien O."/>
            <person name="Lui A."/>
            <person name="Ma L.J."/>
            <person name="Mabbitt R."/>
            <person name="Macdonald J."/>
            <person name="Maclean C."/>
            <person name="Major J."/>
            <person name="Manning J."/>
            <person name="Marabella R."/>
            <person name="Maru K."/>
            <person name="Matthews C."/>
            <person name="Mauceli E."/>
            <person name="Mccarthy M."/>
            <person name="Mcdonough S."/>
            <person name="Mcghee T."/>
            <person name="Meldrim J."/>
            <person name="Meneus L."/>
            <person name="Mesirov J."/>
            <person name="Mihalev A."/>
            <person name="Mihova T."/>
            <person name="Mikkelsen T."/>
            <person name="Mlenga V."/>
            <person name="Moru K."/>
            <person name="Mozes J."/>
            <person name="Mulrain L."/>
            <person name="Munson G."/>
            <person name="Naylor J."/>
            <person name="Newes C."/>
            <person name="Nguyen C."/>
            <person name="Nguyen N."/>
            <person name="Nguyen T."/>
            <person name="Nicol R."/>
            <person name="Nielsen C."/>
            <person name="Nizzari M."/>
            <person name="Norbu C."/>
            <person name="Norbu N."/>
            <person name="O'donnell P."/>
            <person name="Okoawo O."/>
            <person name="O'leary S."/>
            <person name="Omotosho B."/>
            <person name="O'neill K."/>
            <person name="Osman S."/>
            <person name="Parker S."/>
            <person name="Perrin D."/>
            <person name="Phunkhang P."/>
            <person name="Piqani B."/>
            <person name="Purcell S."/>
            <person name="Rachupka T."/>
            <person name="Ramasamy U."/>
            <person name="Rameau R."/>
            <person name="Ray V."/>
            <person name="Raymond C."/>
            <person name="Retta R."/>
            <person name="Richardson S."/>
            <person name="Rise C."/>
            <person name="Rodriguez J."/>
            <person name="Rogers J."/>
            <person name="Rogov P."/>
            <person name="Rutman M."/>
            <person name="Schupbach R."/>
            <person name="Seaman C."/>
            <person name="Settipalli S."/>
            <person name="Sharpe T."/>
            <person name="Sheridan J."/>
            <person name="Sherpa N."/>
            <person name="Shi J."/>
            <person name="Smirnov S."/>
            <person name="Smith C."/>
            <person name="Sougnez C."/>
            <person name="Spencer B."/>
            <person name="Stalker J."/>
            <person name="Stange-thomann N."/>
            <person name="Stavropoulos S."/>
            <person name="Stetson K."/>
            <person name="Stone C."/>
            <person name="Stone S."/>
            <person name="Stubbs M."/>
            <person name="Talamas J."/>
            <person name="Tchuinga P."/>
            <person name="Tenzing P."/>
            <person name="Tesfaye S."/>
            <person name="Theodore J."/>
            <person name="Thoulutsang Y."/>
            <person name="Topham K."/>
            <person name="Towey S."/>
            <person name="Tsamla T."/>
            <person name="Tsomo N."/>
            <person name="Vallee D."/>
            <person name="Vassiliev H."/>
            <person name="Venkataraman V."/>
            <person name="Vinson J."/>
            <person name="Vo A."/>
            <person name="Wade C."/>
            <person name="Wang S."/>
            <person name="Wangchuk T."/>
            <person name="Wangdi T."/>
            <person name="Whittaker C."/>
            <person name="Wilkinson J."/>
            <person name="Wu Y."/>
            <person name="Wyman D."/>
            <person name="Yadav S."/>
            <person name="Yang S."/>
            <person name="Yang X."/>
            <person name="Yeager S."/>
            <person name="Yee E."/>
            <person name="Young G."/>
            <person name="Zainoun J."/>
            <person name="Zembeck L."/>
            <person name="Zimmer A."/>
            <person name="Zody M."/>
            <person name="Lander E."/>
        </authorList>
    </citation>
    <scope>NUCLEOTIDE SEQUENCE [LARGE SCALE GENOMIC DNA]</scope>
</reference>
<proteinExistence type="predicted"/>
<feature type="signal peptide" evidence="2">
    <location>
        <begin position="1"/>
        <end position="19"/>
    </location>
</feature>
<evidence type="ECO:0000256" key="1">
    <source>
        <dbReference type="SAM" id="Phobius"/>
    </source>
</evidence>
<keyword evidence="2" id="KW-0732">Signal</keyword>
<reference evidence="3" key="3">
    <citation type="submission" date="2025-09" db="UniProtKB">
        <authorList>
            <consortium name="Ensembl"/>
        </authorList>
    </citation>
    <scope>IDENTIFICATION</scope>
</reference>
<dbReference type="InParanoid" id="H2YGB4"/>
<sequence length="129" mass="14526">MREILVVFTCFLHFGVIDSYRDAYYCKKKDLGHCASREIRLQRQYCPHTLNRTCHTISSVTLHDEGEQTLVKHCNFTVSICRDVILRSGLPYLLCRSECNGAGTLPGFGYFIIAAAVAACALITMNLFV</sequence>
<keyword evidence="1" id="KW-0812">Transmembrane</keyword>
<evidence type="ECO:0008006" key="5">
    <source>
        <dbReference type="Google" id="ProtNLM"/>
    </source>
</evidence>
<dbReference type="Proteomes" id="UP000007875">
    <property type="component" value="Unassembled WGS sequence"/>
</dbReference>
<dbReference type="AlphaFoldDB" id="H2YGB4"/>
<reference evidence="3" key="2">
    <citation type="submission" date="2025-08" db="UniProtKB">
        <authorList>
            <consortium name="Ensembl"/>
        </authorList>
    </citation>
    <scope>IDENTIFICATION</scope>
</reference>
<keyword evidence="1" id="KW-0472">Membrane</keyword>